<dbReference type="Proteomes" id="UP000004848">
    <property type="component" value="Unassembled WGS sequence"/>
</dbReference>
<name>A0NYV9_ROSAI</name>
<dbReference type="AlphaFoldDB" id="A0NYV9"/>
<proteinExistence type="predicted"/>
<gene>
    <name evidence="1" type="ORF">SIAM614_25112</name>
</gene>
<evidence type="ECO:0000313" key="2">
    <source>
        <dbReference type="Proteomes" id="UP000004848"/>
    </source>
</evidence>
<protein>
    <submittedName>
        <fullName evidence="1">Uncharacterized protein</fullName>
    </submittedName>
</protein>
<organism evidence="1 2">
    <name type="scientific">Roseibium aggregatum (strain ATCC 25650 / DSM 13394 / JCM 20685 / NBRC 16684 / NCIMB 2208 / IAM 12614 / B1)</name>
    <name type="common">Stappia aggregata</name>
    <dbReference type="NCBI Taxonomy" id="384765"/>
    <lineage>
        <taxon>Bacteria</taxon>
        <taxon>Pseudomonadati</taxon>
        <taxon>Pseudomonadota</taxon>
        <taxon>Alphaproteobacteria</taxon>
        <taxon>Hyphomicrobiales</taxon>
        <taxon>Stappiaceae</taxon>
        <taxon>Roseibium</taxon>
    </lineage>
</organism>
<sequence length="25" mass="2804">MLFNTSIVIPARTKTARDDGKWVLA</sequence>
<evidence type="ECO:0000313" key="1">
    <source>
        <dbReference type="EMBL" id="EAV41960.1"/>
    </source>
</evidence>
<comment type="caution">
    <text evidence="1">The sequence shown here is derived from an EMBL/GenBank/DDBJ whole genome shotgun (WGS) entry which is preliminary data.</text>
</comment>
<accession>A0NYV9</accession>
<dbReference type="EMBL" id="AAUW01000017">
    <property type="protein sequence ID" value="EAV41960.1"/>
    <property type="molecule type" value="Genomic_DNA"/>
</dbReference>
<reference evidence="1 2" key="1">
    <citation type="submission" date="2006-05" db="EMBL/GenBank/DDBJ databases">
        <authorList>
            <person name="King G."/>
            <person name="Ferriera S."/>
            <person name="Johnson J."/>
            <person name="Kravitz S."/>
            <person name="Beeson K."/>
            <person name="Sutton G."/>
            <person name="Rogers Y.-H."/>
            <person name="Friedman R."/>
            <person name="Frazier M."/>
            <person name="Venter J.C."/>
        </authorList>
    </citation>
    <scope>NUCLEOTIDE SEQUENCE [LARGE SCALE GENOMIC DNA]</scope>
    <source>
        <strain evidence="2">ATCC 25650 / DSM 13394 / JCM 20685 / NBRC 16684 / NCIMB 2208 / IAM 12614 / B1</strain>
    </source>
</reference>